<gene>
    <name evidence="3" type="ordered locus">TGAM_2059</name>
</gene>
<dbReference type="KEGG" id="tga:TGAM_2059"/>
<feature type="transmembrane region" description="Helical" evidence="1">
    <location>
        <begin position="50"/>
        <end position="68"/>
    </location>
</feature>
<evidence type="ECO:0000259" key="2">
    <source>
        <dbReference type="Pfam" id="PF05763"/>
    </source>
</evidence>
<dbReference type="RefSeq" id="WP_015859664.1">
    <property type="nucleotide sequence ID" value="NC_012804.1"/>
</dbReference>
<feature type="transmembrane region" description="Helical" evidence="1">
    <location>
        <begin position="7"/>
        <end position="29"/>
    </location>
</feature>
<dbReference type="eggNOG" id="arCOG03797">
    <property type="taxonomic scope" value="Archaea"/>
</dbReference>
<keyword evidence="1" id="KW-1133">Transmembrane helix</keyword>
<dbReference type="Proteomes" id="UP000001488">
    <property type="component" value="Chromosome"/>
</dbReference>
<keyword evidence="4" id="KW-1185">Reference proteome</keyword>
<dbReference type="GeneID" id="7988625"/>
<evidence type="ECO:0000313" key="3">
    <source>
        <dbReference type="EMBL" id="ACS34561.1"/>
    </source>
</evidence>
<protein>
    <recommendedName>
        <fullName evidence="2">DUF835 domain-containing protein</fullName>
    </recommendedName>
</protein>
<dbReference type="Pfam" id="PF05763">
    <property type="entry name" value="DUF835"/>
    <property type="match status" value="1"/>
</dbReference>
<organism evidence="3 4">
    <name type="scientific">Thermococcus gammatolerans (strain DSM 15229 / JCM 11827 / EJ3)</name>
    <dbReference type="NCBI Taxonomy" id="593117"/>
    <lineage>
        <taxon>Archaea</taxon>
        <taxon>Methanobacteriati</taxon>
        <taxon>Methanobacteriota</taxon>
        <taxon>Thermococci</taxon>
        <taxon>Thermococcales</taxon>
        <taxon>Thermococcaceae</taxon>
        <taxon>Thermococcus</taxon>
    </lineage>
</organism>
<sequence>MITVSESVAYFNVITAIVVLIVMFTLLIMSVKYRREFREHYPRLASAYDWMILAWLGFSLAKFTVLPVELMEGDLLNLSNSTVHQLEALCNIICGVALALLTYGWFHLLKEMLVHYELVPVVELSGDGGTEKMVPGLYIVGVKNGLSLLKKLIGGRAVVIISRTPPVFFKNTLGIEKSPVLWLTPIGGKDTVHPRRLEYLTHLLVQFMRRNDAEKVIYLDGVEYLITENGFIPVFKFLANIKDHAVISNTVILVPIDPKSIGEKEFRLLTREFEVLSNQS</sequence>
<evidence type="ECO:0000256" key="1">
    <source>
        <dbReference type="SAM" id="Phobius"/>
    </source>
</evidence>
<feature type="domain" description="DUF835" evidence="2">
    <location>
        <begin position="146"/>
        <end position="273"/>
    </location>
</feature>
<dbReference type="EMBL" id="CP001398">
    <property type="protein sequence ID" value="ACS34561.1"/>
    <property type="molecule type" value="Genomic_DNA"/>
</dbReference>
<keyword evidence="1" id="KW-0812">Transmembrane</keyword>
<dbReference type="InterPro" id="IPR008553">
    <property type="entry name" value="DUF835"/>
</dbReference>
<dbReference type="HOGENOM" id="CLU_067022_1_0_2"/>
<evidence type="ECO:0000313" key="4">
    <source>
        <dbReference type="Proteomes" id="UP000001488"/>
    </source>
</evidence>
<dbReference type="PaxDb" id="593117-TGAM_2059"/>
<reference evidence="3 4" key="1">
    <citation type="journal article" date="2007" name="Genome Biol.">
        <title>Genome analysis and genome-wide proteomics of Thermococcus gammatolerans, the most radioresistant organism known amongst the Archaea.</title>
        <authorList>
            <person name="Zivanovic Y."/>
            <person name="Armengaud J."/>
            <person name="Lagorce A."/>
            <person name="Leplat C."/>
            <person name="Guerin P."/>
            <person name="Dutertre M."/>
            <person name="Anthouard V."/>
            <person name="Forterre P."/>
            <person name="Wincker P."/>
            <person name="Confalonieri F."/>
        </authorList>
    </citation>
    <scope>NUCLEOTIDE SEQUENCE [LARGE SCALE GENOMIC DNA]</scope>
    <source>
        <strain evidence="4">DSM 15229 / JCM 11827 / EJ3</strain>
    </source>
</reference>
<name>C5A2E2_THEGJ</name>
<keyword evidence="1" id="KW-0472">Membrane</keyword>
<dbReference type="AlphaFoldDB" id="C5A2E2"/>
<dbReference type="OrthoDB" id="86314at2157"/>
<feature type="transmembrane region" description="Helical" evidence="1">
    <location>
        <begin position="88"/>
        <end position="106"/>
    </location>
</feature>
<proteinExistence type="predicted"/>
<accession>C5A2E2</accession>
<dbReference type="PATRIC" id="fig|593117.10.peg.2068"/>